<dbReference type="OMA" id="DRIDRTH"/>
<evidence type="ECO:0000313" key="4">
    <source>
        <dbReference type="Proteomes" id="UP000184267"/>
    </source>
</evidence>
<dbReference type="EMBL" id="MNAD01001042">
    <property type="protein sequence ID" value="OJT08456.1"/>
    <property type="molecule type" value="Genomic_DNA"/>
</dbReference>
<feature type="region of interest" description="Disordered" evidence="1">
    <location>
        <begin position="354"/>
        <end position="477"/>
    </location>
</feature>
<dbReference type="STRING" id="154538.A0A1M2VLL4"/>
<name>A0A1M2VLL4_TRAPU</name>
<evidence type="ECO:0008006" key="5">
    <source>
        <dbReference type="Google" id="ProtNLM"/>
    </source>
</evidence>
<proteinExistence type="predicted"/>
<organism evidence="3 4">
    <name type="scientific">Trametes pubescens</name>
    <name type="common">White-rot fungus</name>
    <dbReference type="NCBI Taxonomy" id="154538"/>
    <lineage>
        <taxon>Eukaryota</taxon>
        <taxon>Fungi</taxon>
        <taxon>Dikarya</taxon>
        <taxon>Basidiomycota</taxon>
        <taxon>Agaricomycotina</taxon>
        <taxon>Agaricomycetes</taxon>
        <taxon>Polyporales</taxon>
        <taxon>Polyporaceae</taxon>
        <taxon>Trametes</taxon>
    </lineage>
</organism>
<gene>
    <name evidence="3" type="ORF">TRAPUB_639</name>
</gene>
<keyword evidence="2" id="KW-0472">Membrane</keyword>
<feature type="compositionally biased region" description="Polar residues" evidence="1">
    <location>
        <begin position="285"/>
        <end position="297"/>
    </location>
</feature>
<dbReference type="AlphaFoldDB" id="A0A1M2VLL4"/>
<sequence length="477" mass="49595">MTSEWTVSIDDSSPLIQYLPHGDGGVGDWTNTGWQPWYSGSGGFNSAGGNDGVGMSYHVTAFPGARFDLLFHGTGVSLFGNTSCTYTVSIDGASQFFPASEGTLYSKDGLSEGTHNVSVTADASASGQFWFDRADISRPLPAGASAPTSVVYQATNTSFLKYSGDWKVQNDPNGQIPSKDNPAPYQEVQDAPASVSFSFEGTGVAVNGSRNWGGLTYDVNVDGNVSTYNASTMWLIGDALLYYQEGLDPQITHTVNITPRVGGGLKFWLNSVTLLADSGGPVAGGTNSTTGSPVSDSTTTGKKTNVGVVVGPIIGGIAALLILAALALWYRRKRRAASGAFTRAQFSPYALQASPATQEAGASAPTTPRPSKLASEANSPYAGRQAARSPQMSTHPSTSSVVSSPPPQTAQTQPPGIPASSGASEVSSSAQPQSPASAAAVDRLIQIIADRIDRTHPPPPIRYDYGADVPPPEYGAL</sequence>
<dbReference type="Gene3D" id="2.60.120.260">
    <property type="entry name" value="Galactose-binding domain-like"/>
    <property type="match status" value="2"/>
</dbReference>
<feature type="compositionally biased region" description="Low complexity" evidence="1">
    <location>
        <begin position="393"/>
        <end position="441"/>
    </location>
</feature>
<evidence type="ECO:0000256" key="1">
    <source>
        <dbReference type="SAM" id="MobiDB-lite"/>
    </source>
</evidence>
<accession>A0A1M2VLL4</accession>
<protein>
    <recommendedName>
        <fullName evidence="5">Transmembrane protein</fullName>
    </recommendedName>
</protein>
<dbReference type="OrthoDB" id="2576334at2759"/>
<keyword evidence="2" id="KW-0812">Transmembrane</keyword>
<comment type="caution">
    <text evidence="3">The sequence shown here is derived from an EMBL/GenBank/DDBJ whole genome shotgun (WGS) entry which is preliminary data.</text>
</comment>
<keyword evidence="2" id="KW-1133">Transmembrane helix</keyword>
<feature type="region of interest" description="Disordered" evidence="1">
    <location>
        <begin position="282"/>
        <end position="302"/>
    </location>
</feature>
<keyword evidence="4" id="KW-1185">Reference proteome</keyword>
<feature type="transmembrane region" description="Helical" evidence="2">
    <location>
        <begin position="306"/>
        <end position="330"/>
    </location>
</feature>
<reference evidence="3 4" key="1">
    <citation type="submission" date="2016-10" db="EMBL/GenBank/DDBJ databases">
        <title>Genome sequence of the basidiomycete white-rot fungus Trametes pubescens.</title>
        <authorList>
            <person name="Makela M.R."/>
            <person name="Granchi Z."/>
            <person name="Peng M."/>
            <person name="De Vries R.P."/>
            <person name="Grigoriev I."/>
            <person name="Riley R."/>
            <person name="Hilden K."/>
        </authorList>
    </citation>
    <scope>NUCLEOTIDE SEQUENCE [LARGE SCALE GENOMIC DNA]</scope>
    <source>
        <strain evidence="3 4">FBCC735</strain>
    </source>
</reference>
<evidence type="ECO:0000256" key="2">
    <source>
        <dbReference type="SAM" id="Phobius"/>
    </source>
</evidence>
<dbReference type="Proteomes" id="UP000184267">
    <property type="component" value="Unassembled WGS sequence"/>
</dbReference>
<evidence type="ECO:0000313" key="3">
    <source>
        <dbReference type="EMBL" id="OJT08456.1"/>
    </source>
</evidence>